<evidence type="ECO:0000256" key="8">
    <source>
        <dbReference type="ARBA" id="ARBA00023170"/>
    </source>
</evidence>
<keyword evidence="5" id="KW-0552">Olfaction</keyword>
<dbReference type="PANTHER" id="PTHR21137:SF35">
    <property type="entry name" value="ODORANT RECEPTOR 19A-RELATED"/>
    <property type="match status" value="1"/>
</dbReference>
<dbReference type="PANTHER" id="PTHR21137">
    <property type="entry name" value="ODORANT RECEPTOR"/>
    <property type="match status" value="1"/>
</dbReference>
<dbReference type="GO" id="GO:0005886">
    <property type="term" value="C:plasma membrane"/>
    <property type="evidence" value="ECO:0007669"/>
    <property type="project" value="UniProtKB-SubCell"/>
</dbReference>
<evidence type="ECO:0000256" key="5">
    <source>
        <dbReference type="ARBA" id="ARBA00022725"/>
    </source>
</evidence>
<dbReference type="GO" id="GO:0007165">
    <property type="term" value="P:signal transduction"/>
    <property type="evidence" value="ECO:0007669"/>
    <property type="project" value="UniProtKB-KW"/>
</dbReference>
<dbReference type="GO" id="GO:0005549">
    <property type="term" value="F:odorant binding"/>
    <property type="evidence" value="ECO:0007669"/>
    <property type="project" value="InterPro"/>
</dbReference>
<keyword evidence="7 10" id="KW-0472">Membrane</keyword>
<feature type="transmembrane region" description="Helical" evidence="10">
    <location>
        <begin position="229"/>
        <end position="251"/>
    </location>
</feature>
<comment type="subcellular location">
    <subcellularLocation>
        <location evidence="1">Cell membrane</location>
        <topology evidence="1">Multi-pass membrane protein</topology>
    </subcellularLocation>
</comment>
<reference evidence="11" key="1">
    <citation type="journal article" date="2023" name="bioRxiv">
        <title>Scaffold-level genome assemblies of two parasitoid biocontrol wasps reveal the parthenogenesis mechanism and an associated novel virus.</title>
        <authorList>
            <person name="Inwood S."/>
            <person name="Skelly J."/>
            <person name="Guhlin J."/>
            <person name="Harrop T."/>
            <person name="Goldson S."/>
            <person name="Dearden P."/>
        </authorList>
    </citation>
    <scope>NUCLEOTIDE SEQUENCE</scope>
    <source>
        <strain evidence="11">Irish</strain>
        <tissue evidence="11">Whole body</tissue>
    </source>
</reference>
<feature type="transmembrane region" description="Helical" evidence="10">
    <location>
        <begin position="257"/>
        <end position="278"/>
    </location>
</feature>
<evidence type="ECO:0000256" key="4">
    <source>
        <dbReference type="ARBA" id="ARBA00022692"/>
    </source>
</evidence>
<keyword evidence="4 10" id="KW-0812">Transmembrane</keyword>
<feature type="transmembrane region" description="Helical" evidence="10">
    <location>
        <begin position="33"/>
        <end position="57"/>
    </location>
</feature>
<keyword evidence="2" id="KW-1003">Cell membrane</keyword>
<evidence type="ECO:0000256" key="3">
    <source>
        <dbReference type="ARBA" id="ARBA00022606"/>
    </source>
</evidence>
<keyword evidence="6 10" id="KW-1133">Transmembrane helix</keyword>
<name>A0AA39EWW9_9HYME</name>
<dbReference type="Pfam" id="PF02949">
    <property type="entry name" value="7tm_6"/>
    <property type="match status" value="1"/>
</dbReference>
<feature type="transmembrane region" description="Helical" evidence="10">
    <location>
        <begin position="64"/>
        <end position="90"/>
    </location>
</feature>
<evidence type="ECO:0008006" key="13">
    <source>
        <dbReference type="Google" id="ProtNLM"/>
    </source>
</evidence>
<feature type="non-terminal residue" evidence="11">
    <location>
        <position position="1"/>
    </location>
</feature>
<reference evidence="11" key="2">
    <citation type="submission" date="2023-03" db="EMBL/GenBank/DDBJ databases">
        <authorList>
            <person name="Inwood S.N."/>
            <person name="Skelly J.G."/>
            <person name="Guhlin J."/>
            <person name="Harrop T.W.R."/>
            <person name="Goldson S.G."/>
            <person name="Dearden P.K."/>
        </authorList>
    </citation>
    <scope>NUCLEOTIDE SEQUENCE</scope>
    <source>
        <strain evidence="11">Irish</strain>
        <tissue evidence="11">Whole body</tissue>
    </source>
</reference>
<dbReference type="AlphaFoldDB" id="A0AA39EWW9"/>
<sequence length="334" mass="38696">MEGSGINEYYRFRKFIEKLLIIAGMFPLERPNFFYHFIPYFNILGELWLGLGVIGFLRLHIKNVLVVANLSGLLLSNTISIIKICCFLTYRKNIIHLLKSGDNYYASRMKIPHFTNLFKDFSLYWRCLCILAITSFLAYFCRVLIPVYGFINDKIHHVENIQYRLPAPVVYPWKIPDVFRMISELREIIHAITHLHESKNPEKIIRDCTTQYVSVLETRNIIQDIFGPIILQMLIINAIVLCTGVFVISQMKFDPVILGFFVGYIFARISQTCVVAFAGSQLITESEYYKDAVYSVDWHENDKLKTFVVLTLIQNPINLVACHFSIISLNVLVS</sequence>
<dbReference type="GO" id="GO:0004984">
    <property type="term" value="F:olfactory receptor activity"/>
    <property type="evidence" value="ECO:0007669"/>
    <property type="project" value="InterPro"/>
</dbReference>
<dbReference type="EMBL" id="JAQQBS010001816">
    <property type="protein sequence ID" value="KAK0156975.1"/>
    <property type="molecule type" value="Genomic_DNA"/>
</dbReference>
<evidence type="ECO:0000256" key="9">
    <source>
        <dbReference type="ARBA" id="ARBA00023224"/>
    </source>
</evidence>
<dbReference type="InterPro" id="IPR004117">
    <property type="entry name" value="7tm6_olfct_rcpt"/>
</dbReference>
<keyword evidence="8" id="KW-0675">Receptor</keyword>
<evidence type="ECO:0000256" key="1">
    <source>
        <dbReference type="ARBA" id="ARBA00004651"/>
    </source>
</evidence>
<evidence type="ECO:0000313" key="12">
    <source>
        <dbReference type="Proteomes" id="UP001168990"/>
    </source>
</evidence>
<accession>A0AA39EWW9</accession>
<evidence type="ECO:0000313" key="11">
    <source>
        <dbReference type="EMBL" id="KAK0156975.1"/>
    </source>
</evidence>
<evidence type="ECO:0000256" key="10">
    <source>
        <dbReference type="SAM" id="Phobius"/>
    </source>
</evidence>
<gene>
    <name evidence="11" type="ORF">PV328_012059</name>
</gene>
<proteinExistence type="predicted"/>
<evidence type="ECO:0000256" key="6">
    <source>
        <dbReference type="ARBA" id="ARBA00022989"/>
    </source>
</evidence>
<protein>
    <recommendedName>
        <fullName evidence="13">Odorant receptor</fullName>
    </recommendedName>
</protein>
<dbReference type="Proteomes" id="UP001168990">
    <property type="component" value="Unassembled WGS sequence"/>
</dbReference>
<keyword evidence="12" id="KW-1185">Reference proteome</keyword>
<feature type="transmembrane region" description="Helical" evidence="10">
    <location>
        <begin position="123"/>
        <end position="145"/>
    </location>
</feature>
<keyword evidence="3" id="KW-0716">Sensory transduction</keyword>
<evidence type="ECO:0000256" key="2">
    <source>
        <dbReference type="ARBA" id="ARBA00022475"/>
    </source>
</evidence>
<keyword evidence="9" id="KW-0807">Transducer</keyword>
<comment type="caution">
    <text evidence="11">The sequence shown here is derived from an EMBL/GenBank/DDBJ whole genome shotgun (WGS) entry which is preliminary data.</text>
</comment>
<organism evidence="11 12">
    <name type="scientific">Microctonus aethiopoides</name>
    <dbReference type="NCBI Taxonomy" id="144406"/>
    <lineage>
        <taxon>Eukaryota</taxon>
        <taxon>Metazoa</taxon>
        <taxon>Ecdysozoa</taxon>
        <taxon>Arthropoda</taxon>
        <taxon>Hexapoda</taxon>
        <taxon>Insecta</taxon>
        <taxon>Pterygota</taxon>
        <taxon>Neoptera</taxon>
        <taxon>Endopterygota</taxon>
        <taxon>Hymenoptera</taxon>
        <taxon>Apocrita</taxon>
        <taxon>Ichneumonoidea</taxon>
        <taxon>Braconidae</taxon>
        <taxon>Euphorinae</taxon>
        <taxon>Microctonus</taxon>
    </lineage>
</organism>
<evidence type="ECO:0000256" key="7">
    <source>
        <dbReference type="ARBA" id="ARBA00023136"/>
    </source>
</evidence>